<evidence type="ECO:0000313" key="2">
    <source>
        <dbReference type="Proteomes" id="UP000828390"/>
    </source>
</evidence>
<name>A0A9D4JVJ0_DREPO</name>
<gene>
    <name evidence="1" type="ORF">DPMN_128209</name>
</gene>
<proteinExistence type="predicted"/>
<keyword evidence="2" id="KW-1185">Reference proteome</keyword>
<dbReference type="EMBL" id="JAIWYP010000005">
    <property type="protein sequence ID" value="KAH3826310.1"/>
    <property type="molecule type" value="Genomic_DNA"/>
</dbReference>
<protein>
    <submittedName>
        <fullName evidence="1">Uncharacterized protein</fullName>
    </submittedName>
</protein>
<reference evidence="1" key="2">
    <citation type="submission" date="2020-11" db="EMBL/GenBank/DDBJ databases">
        <authorList>
            <person name="McCartney M.A."/>
            <person name="Auch B."/>
            <person name="Kono T."/>
            <person name="Mallez S."/>
            <person name="Becker A."/>
            <person name="Gohl D.M."/>
            <person name="Silverstein K.A.T."/>
            <person name="Koren S."/>
            <person name="Bechman K.B."/>
            <person name="Herman A."/>
            <person name="Abrahante J.E."/>
            <person name="Garbe J."/>
        </authorList>
    </citation>
    <scope>NUCLEOTIDE SEQUENCE</scope>
    <source>
        <strain evidence="1">Duluth1</strain>
        <tissue evidence="1">Whole animal</tissue>
    </source>
</reference>
<organism evidence="1 2">
    <name type="scientific">Dreissena polymorpha</name>
    <name type="common">Zebra mussel</name>
    <name type="synonym">Mytilus polymorpha</name>
    <dbReference type="NCBI Taxonomy" id="45954"/>
    <lineage>
        <taxon>Eukaryota</taxon>
        <taxon>Metazoa</taxon>
        <taxon>Spiralia</taxon>
        <taxon>Lophotrochozoa</taxon>
        <taxon>Mollusca</taxon>
        <taxon>Bivalvia</taxon>
        <taxon>Autobranchia</taxon>
        <taxon>Heteroconchia</taxon>
        <taxon>Euheterodonta</taxon>
        <taxon>Imparidentia</taxon>
        <taxon>Neoheterodontei</taxon>
        <taxon>Myida</taxon>
        <taxon>Dreissenoidea</taxon>
        <taxon>Dreissenidae</taxon>
        <taxon>Dreissena</taxon>
    </lineage>
</organism>
<reference evidence="1" key="1">
    <citation type="journal article" date="2019" name="bioRxiv">
        <title>The Genome of the Zebra Mussel, Dreissena polymorpha: A Resource for Invasive Species Research.</title>
        <authorList>
            <person name="McCartney M.A."/>
            <person name="Auch B."/>
            <person name="Kono T."/>
            <person name="Mallez S."/>
            <person name="Zhang Y."/>
            <person name="Obille A."/>
            <person name="Becker A."/>
            <person name="Abrahante J.E."/>
            <person name="Garbe J."/>
            <person name="Badalamenti J.P."/>
            <person name="Herman A."/>
            <person name="Mangelson H."/>
            <person name="Liachko I."/>
            <person name="Sullivan S."/>
            <person name="Sone E.D."/>
            <person name="Koren S."/>
            <person name="Silverstein K.A.T."/>
            <person name="Beckman K.B."/>
            <person name="Gohl D.M."/>
        </authorList>
    </citation>
    <scope>NUCLEOTIDE SEQUENCE</scope>
    <source>
        <strain evidence="1">Duluth1</strain>
        <tissue evidence="1">Whole animal</tissue>
    </source>
</reference>
<sequence length="50" mass="5520">MASCGYHFKKGGFRRSYGARDNVVAVGDVERMDGRRGRLQTIVDGTSGRE</sequence>
<accession>A0A9D4JVJ0</accession>
<dbReference type="Proteomes" id="UP000828390">
    <property type="component" value="Unassembled WGS sequence"/>
</dbReference>
<comment type="caution">
    <text evidence="1">The sequence shown here is derived from an EMBL/GenBank/DDBJ whole genome shotgun (WGS) entry which is preliminary data.</text>
</comment>
<evidence type="ECO:0000313" key="1">
    <source>
        <dbReference type="EMBL" id="KAH3826310.1"/>
    </source>
</evidence>
<dbReference type="AlphaFoldDB" id="A0A9D4JVJ0"/>